<dbReference type="STRING" id="857566.A0A1E3PGG4"/>
<keyword evidence="8 10" id="KW-0238">DNA-binding</keyword>
<dbReference type="GO" id="GO:0005664">
    <property type="term" value="C:nuclear origin of replication recognition complex"/>
    <property type="evidence" value="ECO:0007669"/>
    <property type="project" value="EnsemblFungi"/>
</dbReference>
<dbReference type="InterPro" id="IPR003593">
    <property type="entry name" value="AAA+_ATPase"/>
</dbReference>
<keyword evidence="9 10" id="KW-0539">Nucleus</keyword>
<evidence type="ECO:0000313" key="12">
    <source>
        <dbReference type="EMBL" id="ODQ64513.1"/>
    </source>
</evidence>
<dbReference type="Gene3D" id="3.40.50.300">
    <property type="entry name" value="P-loop containing nucleotide triphosphate hydrolases"/>
    <property type="match status" value="1"/>
</dbReference>
<comment type="subcellular location">
    <subcellularLocation>
        <location evidence="1 10">Nucleus</location>
    </subcellularLocation>
</comment>
<dbReference type="EMBL" id="KV454411">
    <property type="protein sequence ID" value="ODQ64513.1"/>
    <property type="molecule type" value="Genomic_DNA"/>
</dbReference>
<sequence length="450" mass="49024">MIKATTQSQLNGQGGMISPYKLARISLHVSSVPDSLPCRDQEFSDIYIALEGAISEAQGSCIYISGTPGTGKTATVREVVAQLQLRSEDGELRDFNFLEINGMKLANPHSAYERLWEEISGGQRVSASNAVVLLENEFKRAKQSRTPLVILMDELDQLVTQNQGVMYNFFNWPTYHHSRLIVVAVANTMDLPERTLSNKISSRLGLTRFQFPGYTHDQLKIIIESRLASINGDSSISIMDKSAIEFAARKVASVSGDARRALDICRRAVELAEPDDDVGNEDDEKEKKKTGQVTIAHIQAAIIESTTSPTYTYLKSAPLSVKIVLCALVGRLRRGGVADASLKDILEDCERLVKVSHTNANTARVSALLFNNSKDNAAANTTVSSAIMAGVNHKKVRMNGFTHAVAELVQSGIIIQQSTKGEITANVRLNIGDGEILSAFKNDADVAGML</sequence>
<dbReference type="Pfam" id="PF22606">
    <property type="entry name" value="Cdc6-ORC-like_ATPase_lid"/>
    <property type="match status" value="1"/>
</dbReference>
<dbReference type="GO" id="GO:0000785">
    <property type="term" value="C:chromatin"/>
    <property type="evidence" value="ECO:0007669"/>
    <property type="project" value="EnsemblFungi"/>
</dbReference>
<dbReference type="InterPro" id="IPR054425">
    <property type="entry name" value="Cdc6_ORC1-like_ATPase_lid"/>
</dbReference>
<accession>A0A1E3PGG4</accession>
<dbReference type="GO" id="GO:0005524">
    <property type="term" value="F:ATP binding"/>
    <property type="evidence" value="ECO:0007669"/>
    <property type="project" value="UniProtKB-KW"/>
</dbReference>
<dbReference type="GO" id="GO:0033260">
    <property type="term" value="P:nuclear DNA replication"/>
    <property type="evidence" value="ECO:0007669"/>
    <property type="project" value="EnsemblFungi"/>
</dbReference>
<comment type="function">
    <text evidence="10">Component of the origin recognition complex (ORC) that binds origins of replication. DNA-binding is ATP-dependent, however specific DNA sequences that define origins of replication have not been identified so far. ORC is required to assemble the pre-replication complex necessary to initiate DNA replication.</text>
</comment>
<keyword evidence="6 10" id="KW-0067">ATP-binding</keyword>
<dbReference type="PANTHER" id="PTHR10763:SF23">
    <property type="entry name" value="ORIGIN RECOGNITION COMPLEX SUBUNIT 1"/>
    <property type="match status" value="1"/>
</dbReference>
<dbReference type="AlphaFoldDB" id="A0A1E3PGG4"/>
<dbReference type="Pfam" id="PF21312">
    <property type="entry name" value="WHD_ORC1"/>
    <property type="match status" value="1"/>
</dbReference>
<dbReference type="GO" id="GO:0046872">
    <property type="term" value="F:metal ion binding"/>
    <property type="evidence" value="ECO:0007669"/>
    <property type="project" value="UniProtKB-KW"/>
</dbReference>
<evidence type="ECO:0000256" key="1">
    <source>
        <dbReference type="ARBA" id="ARBA00004123"/>
    </source>
</evidence>
<proteinExistence type="inferred from homology"/>
<dbReference type="Pfam" id="PF00004">
    <property type="entry name" value="AAA"/>
    <property type="match status" value="1"/>
</dbReference>
<dbReference type="CDD" id="cd18139">
    <property type="entry name" value="HLD_clamp_RarA"/>
    <property type="match status" value="1"/>
</dbReference>
<reference evidence="12 13" key="1">
    <citation type="journal article" date="2016" name="Proc. Natl. Acad. Sci. U.S.A.">
        <title>Comparative genomics of biotechnologically important yeasts.</title>
        <authorList>
            <person name="Riley R."/>
            <person name="Haridas S."/>
            <person name="Wolfe K.H."/>
            <person name="Lopes M.R."/>
            <person name="Hittinger C.T."/>
            <person name="Goeker M."/>
            <person name="Salamov A.A."/>
            <person name="Wisecaver J.H."/>
            <person name="Long T.M."/>
            <person name="Calvey C.H."/>
            <person name="Aerts A.L."/>
            <person name="Barry K.W."/>
            <person name="Choi C."/>
            <person name="Clum A."/>
            <person name="Coughlan A.Y."/>
            <person name="Deshpande S."/>
            <person name="Douglass A.P."/>
            <person name="Hanson S.J."/>
            <person name="Klenk H.-P."/>
            <person name="LaButti K.M."/>
            <person name="Lapidus A."/>
            <person name="Lindquist E.A."/>
            <person name="Lipzen A.M."/>
            <person name="Meier-Kolthoff J.P."/>
            <person name="Ohm R.A."/>
            <person name="Otillar R.P."/>
            <person name="Pangilinan J.L."/>
            <person name="Peng Y."/>
            <person name="Rokas A."/>
            <person name="Rosa C.A."/>
            <person name="Scheuner C."/>
            <person name="Sibirny A.A."/>
            <person name="Slot J.C."/>
            <person name="Stielow J.B."/>
            <person name="Sun H."/>
            <person name="Kurtzman C.P."/>
            <person name="Blackwell M."/>
            <person name="Grigoriev I.V."/>
            <person name="Jeffries T.W."/>
        </authorList>
    </citation>
    <scope>NUCLEOTIDE SEQUENCE [LARGE SCALE GENOMIC DNA]</scope>
    <source>
        <strain evidence="12 13">DSM 6958</strain>
    </source>
</reference>
<keyword evidence="5 10" id="KW-0547">Nucleotide-binding</keyword>
<dbReference type="GO" id="GO:0003688">
    <property type="term" value="F:DNA replication origin binding"/>
    <property type="evidence" value="ECO:0007669"/>
    <property type="project" value="EnsemblFungi"/>
</dbReference>
<dbReference type="SMART" id="SM00382">
    <property type="entry name" value="AAA"/>
    <property type="match status" value="1"/>
</dbReference>
<feature type="domain" description="AAA+ ATPase" evidence="11">
    <location>
        <begin position="58"/>
        <end position="210"/>
    </location>
</feature>
<dbReference type="InterPro" id="IPR003959">
    <property type="entry name" value="ATPase_AAA_core"/>
</dbReference>
<gene>
    <name evidence="12" type="ORF">NADFUDRAFT_26198</name>
</gene>
<dbReference type="InterPro" id="IPR050311">
    <property type="entry name" value="ORC1/CDC6"/>
</dbReference>
<keyword evidence="7" id="KW-0460">Magnesium</keyword>
<dbReference type="Gene3D" id="1.10.8.60">
    <property type="match status" value="1"/>
</dbReference>
<dbReference type="FunFam" id="3.40.50.300:FF:000199">
    <property type="entry name" value="Origin recognition complex subunit 1"/>
    <property type="match status" value="1"/>
</dbReference>
<evidence type="ECO:0000256" key="6">
    <source>
        <dbReference type="ARBA" id="ARBA00022840"/>
    </source>
</evidence>
<evidence type="ECO:0000256" key="4">
    <source>
        <dbReference type="ARBA" id="ARBA00022723"/>
    </source>
</evidence>
<evidence type="ECO:0000256" key="7">
    <source>
        <dbReference type="ARBA" id="ARBA00022842"/>
    </source>
</evidence>
<dbReference type="Proteomes" id="UP000095009">
    <property type="component" value="Unassembled WGS sequence"/>
</dbReference>
<evidence type="ECO:0000259" key="11">
    <source>
        <dbReference type="SMART" id="SM00382"/>
    </source>
</evidence>
<dbReference type="GO" id="GO:0033314">
    <property type="term" value="P:mitotic DNA replication checkpoint signaling"/>
    <property type="evidence" value="ECO:0007669"/>
    <property type="project" value="EnsemblFungi"/>
</dbReference>
<evidence type="ECO:0000256" key="5">
    <source>
        <dbReference type="ARBA" id="ARBA00022741"/>
    </source>
</evidence>
<dbReference type="InterPro" id="IPR027417">
    <property type="entry name" value="P-loop_NTPase"/>
</dbReference>
<comment type="similarity">
    <text evidence="2 10">Belongs to the ORC1 family.</text>
</comment>
<keyword evidence="3 10" id="KW-0235">DNA replication</keyword>
<dbReference type="GO" id="GO:0006270">
    <property type="term" value="P:DNA replication initiation"/>
    <property type="evidence" value="ECO:0007669"/>
    <property type="project" value="TreeGrafter"/>
</dbReference>
<dbReference type="InterPro" id="IPR048867">
    <property type="entry name" value="WHD_ORC1"/>
</dbReference>
<dbReference type="GO" id="GO:0016887">
    <property type="term" value="F:ATP hydrolysis activity"/>
    <property type="evidence" value="ECO:0007669"/>
    <property type="project" value="InterPro"/>
</dbReference>
<name>A0A1E3PGG4_9ASCO</name>
<comment type="subunit">
    <text evidence="10">ORC is composed of six subunits.</text>
</comment>
<evidence type="ECO:0000256" key="3">
    <source>
        <dbReference type="ARBA" id="ARBA00022705"/>
    </source>
</evidence>
<evidence type="ECO:0000256" key="8">
    <source>
        <dbReference type="ARBA" id="ARBA00023125"/>
    </source>
</evidence>
<dbReference type="PANTHER" id="PTHR10763">
    <property type="entry name" value="CELL DIVISION CONTROL PROTEIN 6-RELATED"/>
    <property type="match status" value="1"/>
</dbReference>
<dbReference type="OrthoDB" id="1926878at2759"/>
<evidence type="ECO:0000256" key="2">
    <source>
        <dbReference type="ARBA" id="ARBA00008398"/>
    </source>
</evidence>
<organism evidence="12 13">
    <name type="scientific">Nadsonia fulvescens var. elongata DSM 6958</name>
    <dbReference type="NCBI Taxonomy" id="857566"/>
    <lineage>
        <taxon>Eukaryota</taxon>
        <taxon>Fungi</taxon>
        <taxon>Dikarya</taxon>
        <taxon>Ascomycota</taxon>
        <taxon>Saccharomycotina</taxon>
        <taxon>Dipodascomycetes</taxon>
        <taxon>Dipodascales</taxon>
        <taxon>Dipodascales incertae sedis</taxon>
        <taxon>Nadsonia</taxon>
    </lineage>
</organism>
<evidence type="ECO:0000256" key="9">
    <source>
        <dbReference type="ARBA" id="ARBA00023242"/>
    </source>
</evidence>
<evidence type="ECO:0000256" key="10">
    <source>
        <dbReference type="RuleBase" id="RU365058"/>
    </source>
</evidence>
<dbReference type="CDD" id="cd00009">
    <property type="entry name" value="AAA"/>
    <property type="match status" value="1"/>
</dbReference>
<keyword evidence="13" id="KW-1185">Reference proteome</keyword>
<evidence type="ECO:0000313" key="13">
    <source>
        <dbReference type="Proteomes" id="UP000095009"/>
    </source>
</evidence>
<protein>
    <recommendedName>
        <fullName evidence="10">Origin recognition complex subunit 1</fullName>
    </recommendedName>
</protein>
<keyword evidence="4" id="KW-0479">Metal-binding</keyword>
<dbReference type="SUPFAM" id="SSF52540">
    <property type="entry name" value="P-loop containing nucleoside triphosphate hydrolases"/>
    <property type="match status" value="1"/>
</dbReference>